<feature type="domain" description="PA" evidence="12">
    <location>
        <begin position="368"/>
        <end position="443"/>
    </location>
</feature>
<evidence type="ECO:0000256" key="5">
    <source>
        <dbReference type="ARBA" id="ARBA00022729"/>
    </source>
</evidence>
<evidence type="ECO:0000256" key="9">
    <source>
        <dbReference type="PROSITE-ProRule" id="PRU01240"/>
    </source>
</evidence>
<dbReference type="EMBL" id="KV922016">
    <property type="protein sequence ID" value="ORE03145.1"/>
    <property type="molecule type" value="Genomic_DNA"/>
</dbReference>
<dbReference type="InterPro" id="IPR022398">
    <property type="entry name" value="Peptidase_S8_His-AS"/>
</dbReference>
<evidence type="ECO:0000259" key="12">
    <source>
        <dbReference type="Pfam" id="PF02225"/>
    </source>
</evidence>
<dbReference type="Proteomes" id="UP000242414">
    <property type="component" value="Unassembled WGS sequence"/>
</dbReference>
<proteinExistence type="inferred from homology"/>
<dbReference type="InterPro" id="IPR050131">
    <property type="entry name" value="Peptidase_S8_subtilisin-like"/>
</dbReference>
<dbReference type="PROSITE" id="PS00137">
    <property type="entry name" value="SUBTILASE_HIS"/>
    <property type="match status" value="1"/>
</dbReference>
<dbReference type="OrthoDB" id="206201at2759"/>
<accession>A0A1X0QTQ3</accession>
<dbReference type="Pfam" id="PF06280">
    <property type="entry name" value="fn3_5"/>
    <property type="match status" value="1"/>
</dbReference>
<dbReference type="CDD" id="cd00538">
    <property type="entry name" value="PA"/>
    <property type="match status" value="1"/>
</dbReference>
<dbReference type="VEuPathDB" id="FungiDB:BCV72DRAFT_264754"/>
<keyword evidence="7 9" id="KW-0720">Serine protease</keyword>
<feature type="domain" description="Peptidase S8/S53" evidence="11">
    <location>
        <begin position="135"/>
        <end position="564"/>
    </location>
</feature>
<evidence type="ECO:0000256" key="7">
    <source>
        <dbReference type="ARBA" id="ARBA00022825"/>
    </source>
</evidence>
<dbReference type="GO" id="GO:0004252">
    <property type="term" value="F:serine-type endopeptidase activity"/>
    <property type="evidence" value="ECO:0007669"/>
    <property type="project" value="UniProtKB-UniRule"/>
</dbReference>
<dbReference type="Pfam" id="PF02225">
    <property type="entry name" value="PA"/>
    <property type="match status" value="1"/>
</dbReference>
<dbReference type="InterPro" id="IPR010435">
    <property type="entry name" value="C5a/SBT2-like_Fn3"/>
</dbReference>
<dbReference type="InterPro" id="IPR046450">
    <property type="entry name" value="PA_dom_sf"/>
</dbReference>
<dbReference type="InterPro" id="IPR000209">
    <property type="entry name" value="Peptidase_S8/S53_dom"/>
</dbReference>
<dbReference type="GO" id="GO:0016020">
    <property type="term" value="C:membrane"/>
    <property type="evidence" value="ECO:0007669"/>
    <property type="project" value="InterPro"/>
</dbReference>
<evidence type="ECO:0000256" key="1">
    <source>
        <dbReference type="ARBA" id="ARBA00011073"/>
    </source>
</evidence>
<dbReference type="PROSITE" id="PS00136">
    <property type="entry name" value="SUBTILASE_ASP"/>
    <property type="match status" value="1"/>
</dbReference>
<sequence>MKIFSNNESQSIIWLLLFFTLTLVHALPEYGYIFELSTSSSSFVKKHLDNNIKLRYLYDSDIFNGVSLEFASKDAANRFIQQHPDIVNFWPIMSRTHIQAAIKHEQLSSFIPQNKDTIRQLTKENYAYKRLKLTGSGIKVGIIDSGVDYTHPALGGCFGKGCKVAYGYDLVGNDFNGTIQSIHPDDDPLDDCPSNSTSATGHGTFVAGIIAAEDKKYDWTGVAPGVTLGMWRVYSCNYAIVPDDILIKAMDMAYKAGMDVINLSLGSFGGWEETVLSRVASSIVSKGVHVIAANGNIGSSGIFLPSSPATGKDVISVGSIQNEYVPGYVLKVYAKQTLSISYRTYVNSALKLNKKLPIASASTQFNKKQDACRPLKDSNRFRDSILLVHLGGCNPLDQIKHAKQAGAEAVIFYSDTVNATTEVQVLTSSVLPLAFINNDEGYRIFSVLDQEKKVKAQFTNTLVALSAPSNDILHQMSGFSTLGPTNELELKPEIMGVGGNVFSTFPQYKKSYGFLSGSSMAAPFVSGQVALLLEKKKLSPKETKNILMNFATQVRPPISDLQYGDSPIRQGAGVVDVAQATRGLGLFHALPTYLSFNDSAHFKQRQTITFYNHDLHALVIELSHQPSLTATGYSAKSNDTPSEPVGLYSRNHSVSAIHFSKRTLTIPPGQSASITVQLEPPTDTFSESTHAIYGGYIIASAKGGIEASVPYLGMIGNMKDLPILDHLSAHNSFGFPFPAIGYPSGNATVEKGKLGHFTLRKQGNQTTGGPFVVARLLTGTPLLQIQVIKNNKVIGDVPFDDSVGPHRTWLQRNTLTFTESSYPYYSWQWNGNYIPKDATLKDTNEHEKSQVKSGIYQLKIRALKVFGDKKNKHDWDEWISPKFMLKV</sequence>
<evidence type="ECO:0000256" key="8">
    <source>
        <dbReference type="PIRSR" id="PIRSR615500-1"/>
    </source>
</evidence>
<feature type="signal peptide" evidence="10">
    <location>
        <begin position="1"/>
        <end position="26"/>
    </location>
</feature>
<protein>
    <submittedName>
        <fullName evidence="14">Subtilisin-like protein</fullName>
    </submittedName>
</protein>
<dbReference type="GO" id="GO:0006508">
    <property type="term" value="P:proteolysis"/>
    <property type="evidence" value="ECO:0007669"/>
    <property type="project" value="UniProtKB-KW"/>
</dbReference>
<dbReference type="AlphaFoldDB" id="A0A1X0QTQ3"/>
<evidence type="ECO:0000259" key="13">
    <source>
        <dbReference type="Pfam" id="PF06280"/>
    </source>
</evidence>
<dbReference type="Gene3D" id="3.50.30.30">
    <property type="match status" value="1"/>
</dbReference>
<dbReference type="GO" id="GO:0005615">
    <property type="term" value="C:extracellular space"/>
    <property type="evidence" value="ECO:0007669"/>
    <property type="project" value="TreeGrafter"/>
</dbReference>
<name>A0A1X0QTQ3_RHIZD</name>
<feature type="domain" description="C5a peptidase/Subtilisin-like protease SBT2-like Fn3-like" evidence="13">
    <location>
        <begin position="595"/>
        <end position="712"/>
    </location>
</feature>
<reference evidence="14" key="1">
    <citation type="journal article" date="2016" name="Proc. Natl. Acad. Sci. U.S.A.">
        <title>Lipid metabolic changes in an early divergent fungus govern the establishment of a mutualistic symbiosis with endobacteria.</title>
        <authorList>
            <person name="Lastovetsky O.A."/>
            <person name="Gaspar M.L."/>
            <person name="Mondo S.J."/>
            <person name="LaButti K.M."/>
            <person name="Sandor L."/>
            <person name="Grigoriev I.V."/>
            <person name="Henry S.A."/>
            <person name="Pawlowska T.E."/>
        </authorList>
    </citation>
    <scope>NUCLEOTIDE SEQUENCE [LARGE SCALE GENOMIC DNA]</scope>
    <source>
        <strain evidence="14">ATCC 52814</strain>
    </source>
</reference>
<dbReference type="SUPFAM" id="SSF52743">
    <property type="entry name" value="Subtilisin-like"/>
    <property type="match status" value="1"/>
</dbReference>
<evidence type="ECO:0000313" key="14">
    <source>
        <dbReference type="EMBL" id="ORE03145.1"/>
    </source>
</evidence>
<dbReference type="InterPro" id="IPR023827">
    <property type="entry name" value="Peptidase_S8_Asp-AS"/>
</dbReference>
<evidence type="ECO:0000256" key="3">
    <source>
        <dbReference type="ARBA" id="ARBA00022525"/>
    </source>
</evidence>
<dbReference type="InterPro" id="IPR036852">
    <property type="entry name" value="Peptidase_S8/S53_dom_sf"/>
</dbReference>
<dbReference type="PANTHER" id="PTHR43806">
    <property type="entry name" value="PEPTIDASE S8"/>
    <property type="match status" value="1"/>
</dbReference>
<feature type="active site" description="Charge relay system" evidence="8 9">
    <location>
        <position position="519"/>
    </location>
</feature>
<feature type="active site" description="Charge relay system" evidence="8 9">
    <location>
        <position position="144"/>
    </location>
</feature>
<organism evidence="14">
    <name type="scientific">Rhizopus microsporus var. microsporus</name>
    <dbReference type="NCBI Taxonomy" id="86635"/>
    <lineage>
        <taxon>Eukaryota</taxon>
        <taxon>Fungi</taxon>
        <taxon>Fungi incertae sedis</taxon>
        <taxon>Mucoromycota</taxon>
        <taxon>Mucoromycotina</taxon>
        <taxon>Mucoromycetes</taxon>
        <taxon>Mucorales</taxon>
        <taxon>Mucorineae</taxon>
        <taxon>Rhizopodaceae</taxon>
        <taxon>Rhizopus</taxon>
    </lineage>
</organism>
<dbReference type="InterPro" id="IPR003137">
    <property type="entry name" value="PA_domain"/>
</dbReference>
<dbReference type="SUPFAM" id="SSF52025">
    <property type="entry name" value="PA domain"/>
    <property type="match status" value="1"/>
</dbReference>
<dbReference type="PANTHER" id="PTHR43806:SF66">
    <property type="entry name" value="SERIN ENDOPEPTIDASE"/>
    <property type="match status" value="1"/>
</dbReference>
<evidence type="ECO:0000256" key="6">
    <source>
        <dbReference type="ARBA" id="ARBA00022801"/>
    </source>
</evidence>
<dbReference type="Gene3D" id="3.40.50.200">
    <property type="entry name" value="Peptidase S8/S53 domain"/>
    <property type="match status" value="1"/>
</dbReference>
<keyword evidence="5 10" id="KW-0732">Signal</keyword>
<keyword evidence="6 9" id="KW-0378">Hydrolase</keyword>
<feature type="active site" description="Charge relay system" evidence="8 9">
    <location>
        <position position="202"/>
    </location>
</feature>
<dbReference type="PRINTS" id="PR00723">
    <property type="entry name" value="SUBTILISIN"/>
</dbReference>
<evidence type="ECO:0000256" key="2">
    <source>
        <dbReference type="ARBA" id="ARBA00022512"/>
    </source>
</evidence>
<dbReference type="InterPro" id="IPR034187">
    <property type="entry name" value="Peptidases_S8_5"/>
</dbReference>
<dbReference type="PROSITE" id="PS51892">
    <property type="entry name" value="SUBTILASE"/>
    <property type="match status" value="1"/>
</dbReference>
<keyword evidence="2" id="KW-0134">Cell wall</keyword>
<dbReference type="Pfam" id="PF00082">
    <property type="entry name" value="Peptidase_S8"/>
    <property type="match status" value="1"/>
</dbReference>
<evidence type="ECO:0000256" key="4">
    <source>
        <dbReference type="ARBA" id="ARBA00022670"/>
    </source>
</evidence>
<gene>
    <name evidence="14" type="ORF">BCV72DRAFT_264754</name>
</gene>
<comment type="similarity">
    <text evidence="1 9">Belongs to the peptidase S8 family.</text>
</comment>
<keyword evidence="3" id="KW-0964">Secreted</keyword>
<dbReference type="CDD" id="cd07489">
    <property type="entry name" value="Peptidases_S8_5"/>
    <property type="match status" value="1"/>
</dbReference>
<evidence type="ECO:0000256" key="10">
    <source>
        <dbReference type="SAM" id="SignalP"/>
    </source>
</evidence>
<keyword evidence="4 9" id="KW-0645">Protease</keyword>
<dbReference type="InterPro" id="IPR015500">
    <property type="entry name" value="Peptidase_S8_subtilisin-rel"/>
</dbReference>
<evidence type="ECO:0000259" key="11">
    <source>
        <dbReference type="Pfam" id="PF00082"/>
    </source>
</evidence>
<feature type="chain" id="PRO_5012846202" evidence="10">
    <location>
        <begin position="27"/>
        <end position="887"/>
    </location>
</feature>